<evidence type="ECO:0000256" key="2">
    <source>
        <dbReference type="ARBA" id="ARBA00009260"/>
    </source>
</evidence>
<dbReference type="Proteomes" id="UP000094165">
    <property type="component" value="Unassembled WGS sequence"/>
</dbReference>
<comment type="caution">
    <text evidence="8">The sequence shown here is derived from an EMBL/GenBank/DDBJ whole genome shotgun (WGS) entry which is preliminary data.</text>
</comment>
<evidence type="ECO:0000313" key="8">
    <source>
        <dbReference type="EMBL" id="OEE69473.1"/>
    </source>
</evidence>
<comment type="similarity">
    <text evidence="2">Belongs to the phage GPA family.</text>
</comment>
<reference evidence="8 9" key="1">
    <citation type="journal article" date="2012" name="Science">
        <title>Ecological populations of bacteria act as socially cohesive units of antibiotic production and resistance.</title>
        <authorList>
            <person name="Cordero O.X."/>
            <person name="Wildschutte H."/>
            <person name="Kirkup B."/>
            <person name="Proehl S."/>
            <person name="Ngo L."/>
            <person name="Hussain F."/>
            <person name="Le Roux F."/>
            <person name="Mincer T."/>
            <person name="Polz M.F."/>
        </authorList>
    </citation>
    <scope>NUCLEOTIDE SEQUENCE [LARGE SCALE GENOMIC DNA]</scope>
    <source>
        <strain evidence="8 9">FF-238</strain>
    </source>
</reference>
<evidence type="ECO:0000256" key="1">
    <source>
        <dbReference type="ARBA" id="ARBA00003293"/>
    </source>
</evidence>
<dbReference type="InterPro" id="IPR008766">
    <property type="entry name" value="Replication_gene_A-like"/>
</dbReference>
<evidence type="ECO:0000256" key="4">
    <source>
        <dbReference type="ARBA" id="ARBA00022722"/>
    </source>
</evidence>
<name>A0A1E5CLD2_9VIBR</name>
<keyword evidence="6" id="KW-0378">Hydrolase</keyword>
<evidence type="ECO:0000256" key="5">
    <source>
        <dbReference type="ARBA" id="ARBA00022759"/>
    </source>
</evidence>
<dbReference type="EMBL" id="AJYW02000313">
    <property type="protein sequence ID" value="OEE69473.1"/>
    <property type="molecule type" value="Genomic_DNA"/>
</dbReference>
<dbReference type="RefSeq" id="WP_017051527.1">
    <property type="nucleotide sequence ID" value="NZ_AJYW02000313.1"/>
</dbReference>
<evidence type="ECO:0000256" key="3">
    <source>
        <dbReference type="ARBA" id="ARBA00022705"/>
    </source>
</evidence>
<evidence type="ECO:0000259" key="7">
    <source>
        <dbReference type="Pfam" id="PF05840"/>
    </source>
</evidence>
<keyword evidence="4" id="KW-0540">Nuclease</keyword>
<dbReference type="Pfam" id="PF05840">
    <property type="entry name" value="Phage_GPA"/>
    <property type="match status" value="1"/>
</dbReference>
<dbReference type="GO" id="GO:0004519">
    <property type="term" value="F:endonuclease activity"/>
    <property type="evidence" value="ECO:0007669"/>
    <property type="project" value="UniProtKB-KW"/>
</dbReference>
<gene>
    <name evidence="8" type="ORF">A130_09310</name>
</gene>
<keyword evidence="3" id="KW-0235">DNA replication</keyword>
<evidence type="ECO:0000313" key="9">
    <source>
        <dbReference type="Proteomes" id="UP000094165"/>
    </source>
</evidence>
<dbReference type="GO" id="GO:0016787">
    <property type="term" value="F:hydrolase activity"/>
    <property type="evidence" value="ECO:0007669"/>
    <property type="project" value="UniProtKB-KW"/>
</dbReference>
<sequence length="729" mass="84072">MNTATITEYGATVTDYPVGTVLSFDEAKELPSGKPDEGLFVATWSVSPSKPVDSVPVKNSVLVDTNFRLHSSLCLDNQLDINQPFRNHTRPAPQTSDLRNELTKSIDDLELPCNQKHKLRLKNWRQPVFDSIKKHGDFAPSMVRAFTNIMERKDYFTALQMIQDADKRLREDGIRFARNDEEITELAKAKSQAFSKELWKIDDVNKRFEKAESLLKTLGLSFRPALVKEKQKNNELDSLCKRAICDKWLRRQLRRLYFTRVENVARDLMLVHKSQDAYCSKHSVSVMQQRNAETDKALVNTVCYLEDNEDTWFTLKELAAKSTANPIIRRAEMFVRLRAFEDIAKESGHVAMFYTVTTPSRFHVYKGNDLNPKWVKAGKPTALQAHEHLKSVSDAFRKELDNNEIKLYGLRIVEPHHDGTPHNHMLFFVRPEHKDFVTECLRKHALSDSPKEAGAAKFRFKSEAIDWNKGSAVGYIAKYLSKNIDGANIDSDKDTKLDGEETSASVVAFNRIRGIRQFQFYGGPSVTTWREMRRFREEFKETDAMILGNQLSQDEHFVLESIRKAADEGDFKRFIMAMGGVFVKRNQQELRIDYVKKINVEGLFKQTRYGDEMSAAINGILFRGHTLKTRFKDWKFASKKQFIRGIRSVMTGTKMVFNSLEDEAEYYTMKQEEYERMCDESAFFLDMPSVDPSIMYDEEVYSLLEPADMCPSWAQPDWDTYSGALDSCH</sequence>
<keyword evidence="5" id="KW-0255">Endonuclease</keyword>
<feature type="domain" description="Replication gene A protein-like" evidence="7">
    <location>
        <begin position="182"/>
        <end position="486"/>
    </location>
</feature>
<dbReference type="AlphaFoldDB" id="A0A1E5CLD2"/>
<organism evidence="8 9">
    <name type="scientific">Vibrio genomosp. F6 str. FF-238</name>
    <dbReference type="NCBI Taxonomy" id="1191298"/>
    <lineage>
        <taxon>Bacteria</taxon>
        <taxon>Pseudomonadati</taxon>
        <taxon>Pseudomonadota</taxon>
        <taxon>Gammaproteobacteria</taxon>
        <taxon>Vibrionales</taxon>
        <taxon>Vibrionaceae</taxon>
        <taxon>Vibrio</taxon>
    </lineage>
</organism>
<protein>
    <submittedName>
        <fullName evidence="8">Replication initiation protein</fullName>
    </submittedName>
</protein>
<accession>A0A1E5CLD2</accession>
<proteinExistence type="inferred from homology"/>
<evidence type="ECO:0000256" key="6">
    <source>
        <dbReference type="ARBA" id="ARBA00022801"/>
    </source>
</evidence>
<comment type="function">
    <text evidence="1">Possible endonuclease which induces a single-strand cut and initiates DNA replication.</text>
</comment>
<keyword evidence="9" id="KW-1185">Reference proteome</keyword>
<dbReference type="GO" id="GO:0006260">
    <property type="term" value="P:DNA replication"/>
    <property type="evidence" value="ECO:0007669"/>
    <property type="project" value="UniProtKB-KW"/>
</dbReference>